<keyword evidence="3" id="KW-1185">Reference proteome</keyword>
<keyword evidence="1" id="KW-0472">Membrane</keyword>
<dbReference type="Proteomes" id="UP001059380">
    <property type="component" value="Chromosome"/>
</dbReference>
<dbReference type="AlphaFoldDB" id="A0A9J7BTG4"/>
<proteinExistence type="predicted"/>
<dbReference type="RefSeq" id="WP_260795808.1">
    <property type="nucleotide sequence ID" value="NZ_CP093313.1"/>
</dbReference>
<sequence>MANEPEMEATIERISEHKALRAIGWFSVGMAAASLGIFLGFELRSWYKFKKRTPYDFYPHSDNSAAAEYGVGI</sequence>
<keyword evidence="1" id="KW-0812">Transmembrane</keyword>
<evidence type="ECO:0000256" key="1">
    <source>
        <dbReference type="SAM" id="Phobius"/>
    </source>
</evidence>
<protein>
    <submittedName>
        <fullName evidence="2">Uncharacterized protein</fullName>
    </submittedName>
</protein>
<feature type="transmembrane region" description="Helical" evidence="1">
    <location>
        <begin position="22"/>
        <end position="41"/>
    </location>
</feature>
<dbReference type="KEGG" id="orp:MOP44_09500"/>
<gene>
    <name evidence="2" type="ORF">MOP44_09500</name>
</gene>
<keyword evidence="1" id="KW-1133">Transmembrane helix</keyword>
<accession>A0A9J7BTG4</accession>
<evidence type="ECO:0000313" key="3">
    <source>
        <dbReference type="Proteomes" id="UP001059380"/>
    </source>
</evidence>
<organism evidence="2 3">
    <name type="scientific">Occallatibacter riparius</name>
    <dbReference type="NCBI Taxonomy" id="1002689"/>
    <lineage>
        <taxon>Bacteria</taxon>
        <taxon>Pseudomonadati</taxon>
        <taxon>Acidobacteriota</taxon>
        <taxon>Terriglobia</taxon>
        <taxon>Terriglobales</taxon>
        <taxon>Acidobacteriaceae</taxon>
        <taxon>Occallatibacter</taxon>
    </lineage>
</organism>
<evidence type="ECO:0000313" key="2">
    <source>
        <dbReference type="EMBL" id="UWZ86164.1"/>
    </source>
</evidence>
<dbReference type="EMBL" id="CP093313">
    <property type="protein sequence ID" value="UWZ86164.1"/>
    <property type="molecule type" value="Genomic_DNA"/>
</dbReference>
<name>A0A9J7BTG4_9BACT</name>
<reference evidence="2" key="1">
    <citation type="submission" date="2021-04" db="EMBL/GenBank/DDBJ databases">
        <title>Phylogenetic analysis of Acidobacteriaceae.</title>
        <authorList>
            <person name="Qiu L."/>
            <person name="Zhang Q."/>
        </authorList>
    </citation>
    <scope>NUCLEOTIDE SEQUENCE</scope>
    <source>
        <strain evidence="2">DSM 25168</strain>
    </source>
</reference>